<dbReference type="Pfam" id="PF03137">
    <property type="entry name" value="OATP"/>
    <property type="match status" value="1"/>
</dbReference>
<feature type="transmembrane region" description="Helical" evidence="8">
    <location>
        <begin position="505"/>
        <end position="527"/>
    </location>
</feature>
<dbReference type="AlphaFoldDB" id="A0A3M6TG97"/>
<dbReference type="NCBIfam" id="TIGR00805">
    <property type="entry name" value="oat"/>
    <property type="match status" value="1"/>
</dbReference>
<feature type="transmembrane region" description="Helical" evidence="8">
    <location>
        <begin position="203"/>
        <end position="231"/>
    </location>
</feature>
<evidence type="ECO:0000256" key="3">
    <source>
        <dbReference type="ARBA" id="ARBA00022475"/>
    </source>
</evidence>
<feature type="transmembrane region" description="Helical" evidence="8">
    <location>
        <begin position="360"/>
        <end position="378"/>
    </location>
</feature>
<keyword evidence="8" id="KW-0813">Transport</keyword>
<evidence type="ECO:0000256" key="1">
    <source>
        <dbReference type="ARBA" id="ARBA00004651"/>
    </source>
</evidence>
<dbReference type="Pfam" id="PF07648">
    <property type="entry name" value="Kazal_2"/>
    <property type="match status" value="1"/>
</dbReference>
<dbReference type="InterPro" id="IPR002350">
    <property type="entry name" value="Kazal_dom"/>
</dbReference>
<evidence type="ECO:0000259" key="10">
    <source>
        <dbReference type="PROSITE" id="PS51465"/>
    </source>
</evidence>
<comment type="similarity">
    <text evidence="2 8">Belongs to the organo anion transporter (TC 2.A.60) family.</text>
</comment>
<keyword evidence="12" id="KW-1185">Reference proteome</keyword>
<evidence type="ECO:0000313" key="11">
    <source>
        <dbReference type="EMBL" id="RMX40427.1"/>
    </source>
</evidence>
<keyword evidence="4 8" id="KW-0812">Transmembrane</keyword>
<dbReference type="Proteomes" id="UP000275408">
    <property type="component" value="Unassembled WGS sequence"/>
</dbReference>
<feature type="transmembrane region" description="Helical" evidence="8">
    <location>
        <begin position="390"/>
        <end position="409"/>
    </location>
</feature>
<feature type="transmembrane region" description="Helical" evidence="8">
    <location>
        <begin position="113"/>
        <end position="134"/>
    </location>
</feature>
<evidence type="ECO:0000313" key="12">
    <source>
        <dbReference type="Proteomes" id="UP000275408"/>
    </source>
</evidence>
<feature type="transmembrane region" description="Helical" evidence="8">
    <location>
        <begin position="319"/>
        <end position="340"/>
    </location>
</feature>
<comment type="subcellular location">
    <subcellularLocation>
        <location evidence="1 8">Cell membrane</location>
        <topology evidence="1 8">Multi-pass membrane protein</topology>
    </subcellularLocation>
</comment>
<dbReference type="InterPro" id="IPR020846">
    <property type="entry name" value="MFS_dom"/>
</dbReference>
<evidence type="ECO:0000256" key="6">
    <source>
        <dbReference type="ARBA" id="ARBA00023136"/>
    </source>
</evidence>
<dbReference type="PANTHER" id="PTHR11388">
    <property type="entry name" value="ORGANIC ANION TRANSPORTER"/>
    <property type="match status" value="1"/>
</dbReference>
<evidence type="ECO:0000259" key="9">
    <source>
        <dbReference type="PROSITE" id="PS50850"/>
    </source>
</evidence>
<proteinExistence type="inferred from homology"/>
<dbReference type="Gene3D" id="1.20.1250.20">
    <property type="entry name" value="MFS general substrate transporter like domains"/>
    <property type="match status" value="1"/>
</dbReference>
<dbReference type="PROSITE" id="PS51465">
    <property type="entry name" value="KAZAL_2"/>
    <property type="match status" value="1"/>
</dbReference>
<feature type="transmembrane region" description="Helical" evidence="8">
    <location>
        <begin position="593"/>
        <end position="617"/>
    </location>
</feature>
<dbReference type="GO" id="GO:0005886">
    <property type="term" value="C:plasma membrane"/>
    <property type="evidence" value="ECO:0007669"/>
    <property type="project" value="UniProtKB-SubCell"/>
</dbReference>
<feature type="transmembrane region" description="Helical" evidence="8">
    <location>
        <begin position="251"/>
        <end position="273"/>
    </location>
</feature>
<name>A0A3M6TG97_POCDA</name>
<feature type="transmembrane region" description="Helical" evidence="8">
    <location>
        <begin position="548"/>
        <end position="566"/>
    </location>
</feature>
<dbReference type="InterPro" id="IPR036259">
    <property type="entry name" value="MFS_trans_sf"/>
</dbReference>
<dbReference type="OrthoDB" id="5062115at2759"/>
<dbReference type="PROSITE" id="PS50850">
    <property type="entry name" value="MFS"/>
    <property type="match status" value="1"/>
</dbReference>
<accession>A0A3M6TG97</accession>
<keyword evidence="8" id="KW-0406">Ion transport</keyword>
<feature type="domain" description="Kazal-like" evidence="10">
    <location>
        <begin position="431"/>
        <end position="486"/>
    </location>
</feature>
<dbReference type="GO" id="GO:0006811">
    <property type="term" value="P:monoatomic ion transport"/>
    <property type="evidence" value="ECO:0007669"/>
    <property type="project" value="UniProtKB-KW"/>
</dbReference>
<dbReference type="EMBL" id="RCHS01003631">
    <property type="protein sequence ID" value="RMX40427.1"/>
    <property type="molecule type" value="Genomic_DNA"/>
</dbReference>
<evidence type="ECO:0000256" key="4">
    <source>
        <dbReference type="ARBA" id="ARBA00022692"/>
    </source>
</evidence>
<keyword evidence="7" id="KW-1015">Disulfide bond</keyword>
<organism evidence="11 12">
    <name type="scientific">Pocillopora damicornis</name>
    <name type="common">Cauliflower coral</name>
    <name type="synonym">Millepora damicornis</name>
    <dbReference type="NCBI Taxonomy" id="46731"/>
    <lineage>
        <taxon>Eukaryota</taxon>
        <taxon>Metazoa</taxon>
        <taxon>Cnidaria</taxon>
        <taxon>Anthozoa</taxon>
        <taxon>Hexacorallia</taxon>
        <taxon>Scleractinia</taxon>
        <taxon>Astrocoeniina</taxon>
        <taxon>Pocilloporidae</taxon>
        <taxon>Pocillopora</taxon>
    </lineage>
</organism>
<gene>
    <name evidence="11" type="ORF">pdam_00009455</name>
</gene>
<feature type="transmembrane region" description="Helical" evidence="8">
    <location>
        <begin position="84"/>
        <end position="106"/>
    </location>
</feature>
<dbReference type="InterPro" id="IPR004156">
    <property type="entry name" value="OATP"/>
</dbReference>
<feature type="transmembrane region" description="Helical" evidence="8">
    <location>
        <begin position="163"/>
        <end position="191"/>
    </location>
</feature>
<evidence type="ECO:0000256" key="7">
    <source>
        <dbReference type="ARBA" id="ARBA00023157"/>
    </source>
</evidence>
<evidence type="ECO:0000256" key="5">
    <source>
        <dbReference type="ARBA" id="ARBA00022989"/>
    </source>
</evidence>
<feature type="domain" description="Major facilitator superfamily (MFS) profile" evidence="9">
    <location>
        <begin position="45"/>
        <end position="621"/>
    </location>
</feature>
<keyword evidence="5 8" id="KW-1133">Transmembrane helix</keyword>
<dbReference type="SUPFAM" id="SSF103473">
    <property type="entry name" value="MFS general substrate transporter"/>
    <property type="match status" value="1"/>
</dbReference>
<sequence length="685" mass="75098">MGEETTTDGSLQIHQRFENEGDIESPTCGLVSWRPNFLQRFAKAKWFLLFQCWFVLAQGMIVSGFQGVVISSLERRFSLKTNEIGVIVSCYDISAAIMAILVSYYGHHHKPKWLGIGAFILGIGCFLFALPHVLVGRYEPGSSATNLCSTDSLPSNLICRSSVWYHIFVFVLAEFFIGIGATPVYILGTAFIDENVRRTTSGLFLGIMYAVATFGPAVGFLLGGEFLRIYVDIKQPEGVSLTPEDSNFIGAWWMGYILGGSLSILVSLPLLAFPRELPGTPQIRAEKQRFSDTVEDDNMPHTLKQLLPSLKSLLTNKPFVFLSLASAFEGFAVGGFSTFLPKFVEAQFRISAGLASTYTGLVVVPGGCGGMLFGGYLVKRMKWTCDKTIRACFVIACLATLWAAGLFFGCPNRVFVGVTDPYINSPRSSLVNITSSCNAACNCDVKYFSPVCSKQDQRTFYSPCYAGCKADDRLGDKGYQNCSCFVTQSNEGIEGSGCQPECNNLAPFLFCLFGLMVFTFSNNIPATTATLRCVSESQGSFALGINQLIVRILAFIPAPIVFGYVIDAACKLHQEDPCDLGAKRNCLEYDTDLFRYLMLAVGGGFKLLSAVAFYFAWKFYKLPSQSQSNEGLNRESASSQITIVDGHTKKMPETELIPVAQFITVSDSGQEKPLPSKDFARTTNV</sequence>
<reference evidence="11 12" key="1">
    <citation type="journal article" date="2018" name="Sci. Rep.">
        <title>Comparative analysis of the Pocillopora damicornis genome highlights role of immune system in coral evolution.</title>
        <authorList>
            <person name="Cunning R."/>
            <person name="Bay R.A."/>
            <person name="Gillette P."/>
            <person name="Baker A.C."/>
            <person name="Traylor-Knowles N."/>
        </authorList>
    </citation>
    <scope>NUCLEOTIDE SEQUENCE [LARGE SCALE GENOMIC DNA]</scope>
    <source>
        <strain evidence="11">RSMAS</strain>
        <tissue evidence="11">Whole animal</tissue>
    </source>
</reference>
<dbReference type="PANTHER" id="PTHR11388:SF100">
    <property type="entry name" value="SOLUTE CARRIER ORGANIC ANION TRANSPORTER FAMILY MEMBER 4A1"/>
    <property type="match status" value="1"/>
</dbReference>
<evidence type="ECO:0000256" key="2">
    <source>
        <dbReference type="ARBA" id="ARBA00009657"/>
    </source>
</evidence>
<comment type="caution">
    <text evidence="11">The sequence shown here is derived from an EMBL/GenBank/DDBJ whole genome shotgun (WGS) entry which is preliminary data.</text>
</comment>
<feature type="transmembrane region" description="Helical" evidence="8">
    <location>
        <begin position="46"/>
        <end position="72"/>
    </location>
</feature>
<keyword evidence="3" id="KW-1003">Cell membrane</keyword>
<evidence type="ECO:0000256" key="8">
    <source>
        <dbReference type="RuleBase" id="RU362056"/>
    </source>
</evidence>
<dbReference type="OMA" id="YEATHIV"/>
<dbReference type="GO" id="GO:0022857">
    <property type="term" value="F:transmembrane transporter activity"/>
    <property type="evidence" value="ECO:0007669"/>
    <property type="project" value="InterPro"/>
</dbReference>
<keyword evidence="6 8" id="KW-0472">Membrane</keyword>
<protein>
    <recommendedName>
        <fullName evidence="8">Solute carrier organic anion transporter family member</fullName>
    </recommendedName>
</protein>